<proteinExistence type="predicted"/>
<evidence type="ECO:0000313" key="2">
    <source>
        <dbReference type="EMBL" id="KAJ9155932.1"/>
    </source>
</evidence>
<keyword evidence="3" id="KW-1185">Reference proteome</keyword>
<evidence type="ECO:0000259" key="1">
    <source>
        <dbReference type="Pfam" id="PF20183"/>
    </source>
</evidence>
<accession>A0AA38RZF9</accession>
<sequence length="289" mass="33210">MQWWRSLPFVPVVGVVLLRQQTRRRWKPVALANMLTPFPNMDELCYEPWREWTGIEIQTDKRKCLLDPWQYVIEYFPRTKLCKLTIFENFNESYPKRYFDCPTIRVPNPAVSRKLARASLHLSTLSASFMTEAGHFFAALQDLWTWDKLTSLALTSRVLTDDADTSDINNMLQDAAVAALKMPRLDTMELWNGRRGVAILFRSQRARDRQLAVITVRGTWELALGLVTTQAWDVLAHLHCHGRVVVQTSLIDPDVVRCHGDAIRLLGLSTEVARPVSLRQILTEHGSRA</sequence>
<organism evidence="2 3">
    <name type="scientific">Coniochaeta hoffmannii</name>
    <dbReference type="NCBI Taxonomy" id="91930"/>
    <lineage>
        <taxon>Eukaryota</taxon>
        <taxon>Fungi</taxon>
        <taxon>Dikarya</taxon>
        <taxon>Ascomycota</taxon>
        <taxon>Pezizomycotina</taxon>
        <taxon>Sordariomycetes</taxon>
        <taxon>Sordariomycetidae</taxon>
        <taxon>Coniochaetales</taxon>
        <taxon>Coniochaetaceae</taxon>
        <taxon>Coniochaeta</taxon>
    </lineage>
</organism>
<dbReference type="EMBL" id="JANBVN010000053">
    <property type="protein sequence ID" value="KAJ9155932.1"/>
    <property type="molecule type" value="Genomic_DNA"/>
</dbReference>
<evidence type="ECO:0000313" key="3">
    <source>
        <dbReference type="Proteomes" id="UP001174691"/>
    </source>
</evidence>
<reference evidence="2" key="1">
    <citation type="submission" date="2022-07" db="EMBL/GenBank/DDBJ databases">
        <title>Fungi with potential for degradation of polypropylene.</title>
        <authorList>
            <person name="Gostincar C."/>
        </authorList>
    </citation>
    <scope>NUCLEOTIDE SEQUENCE</scope>
    <source>
        <strain evidence="2">EXF-13287</strain>
    </source>
</reference>
<gene>
    <name evidence="2" type="ORF">NKR19_g4283</name>
</gene>
<comment type="caution">
    <text evidence="2">The sequence shown here is derived from an EMBL/GenBank/DDBJ whole genome shotgun (WGS) entry which is preliminary data.</text>
</comment>
<dbReference type="InterPro" id="IPR046676">
    <property type="entry name" value="DUF6546"/>
</dbReference>
<name>A0AA38RZF9_9PEZI</name>
<dbReference type="AlphaFoldDB" id="A0AA38RZF9"/>
<dbReference type="Proteomes" id="UP001174691">
    <property type="component" value="Unassembled WGS sequence"/>
</dbReference>
<feature type="domain" description="DUF6546" evidence="1">
    <location>
        <begin position="79"/>
        <end position="273"/>
    </location>
</feature>
<protein>
    <submittedName>
        <fullName evidence="2">PRANC domain protein</fullName>
    </submittedName>
</protein>
<dbReference type="Pfam" id="PF20183">
    <property type="entry name" value="DUF6546"/>
    <property type="match status" value="1"/>
</dbReference>